<evidence type="ECO:0000256" key="1">
    <source>
        <dbReference type="ARBA" id="ARBA00022737"/>
    </source>
</evidence>
<proteinExistence type="predicted"/>
<dbReference type="Gene3D" id="2.30.42.10">
    <property type="match status" value="2"/>
</dbReference>
<feature type="domain" description="PDZ" evidence="3">
    <location>
        <begin position="127"/>
        <end position="206"/>
    </location>
</feature>
<evidence type="ECO:0000259" key="3">
    <source>
        <dbReference type="PROSITE" id="PS50106"/>
    </source>
</evidence>
<dbReference type="GO" id="GO:0005737">
    <property type="term" value="C:cytoplasm"/>
    <property type="evidence" value="ECO:0007669"/>
    <property type="project" value="TreeGrafter"/>
</dbReference>
<dbReference type="PANTHER" id="PTHR12345:SF3">
    <property type="entry name" value="PDZ DOMAIN-CONTAINING PROTEIN"/>
    <property type="match status" value="1"/>
</dbReference>
<gene>
    <name evidence="4" type="ORF">NEZAVI_LOCUS8700</name>
</gene>
<keyword evidence="1" id="KW-0677">Repeat</keyword>
<dbReference type="PANTHER" id="PTHR12345">
    <property type="entry name" value="SYNTENIN RELATED"/>
    <property type="match status" value="1"/>
</dbReference>
<feature type="region of interest" description="Disordered" evidence="2">
    <location>
        <begin position="26"/>
        <end position="47"/>
    </location>
</feature>
<keyword evidence="5" id="KW-1185">Reference proteome</keyword>
<dbReference type="EMBL" id="OV725080">
    <property type="protein sequence ID" value="CAH1399205.1"/>
    <property type="molecule type" value="Genomic_DNA"/>
</dbReference>
<evidence type="ECO:0000313" key="4">
    <source>
        <dbReference type="EMBL" id="CAH1399205.1"/>
    </source>
</evidence>
<name>A0A9P0MNQ6_NEZVI</name>
<evidence type="ECO:0000256" key="2">
    <source>
        <dbReference type="SAM" id="MobiDB-lite"/>
    </source>
</evidence>
<dbReference type="Pfam" id="PF00595">
    <property type="entry name" value="PDZ"/>
    <property type="match status" value="2"/>
</dbReference>
<dbReference type="InterPro" id="IPR001478">
    <property type="entry name" value="PDZ"/>
</dbReference>
<dbReference type="SUPFAM" id="SSF50156">
    <property type="entry name" value="PDZ domain-like"/>
    <property type="match status" value="2"/>
</dbReference>
<organism evidence="4 5">
    <name type="scientific">Nezara viridula</name>
    <name type="common">Southern green stink bug</name>
    <name type="synonym">Cimex viridulus</name>
    <dbReference type="NCBI Taxonomy" id="85310"/>
    <lineage>
        <taxon>Eukaryota</taxon>
        <taxon>Metazoa</taxon>
        <taxon>Ecdysozoa</taxon>
        <taxon>Arthropoda</taxon>
        <taxon>Hexapoda</taxon>
        <taxon>Insecta</taxon>
        <taxon>Pterygota</taxon>
        <taxon>Neoptera</taxon>
        <taxon>Paraneoptera</taxon>
        <taxon>Hemiptera</taxon>
        <taxon>Heteroptera</taxon>
        <taxon>Panheteroptera</taxon>
        <taxon>Pentatomomorpha</taxon>
        <taxon>Pentatomoidea</taxon>
        <taxon>Pentatomidae</taxon>
        <taxon>Pentatominae</taxon>
        <taxon>Nezara</taxon>
    </lineage>
</organism>
<dbReference type="SMART" id="SM00228">
    <property type="entry name" value="PDZ"/>
    <property type="match status" value="2"/>
</dbReference>
<sequence>MASLYPSLEDMKVGQMMQAQVKENGGVIPSAPPEIGDREKPSKPSGLAMHQAGRAVPVYPSLHDYMGLDLGPTGQLSFKFNDFPNSNNAVALPQPDLTKTNFNNMIAPLSGQSLGLKRAHVTNGIRELILCKDKDGKVGVRVAAVNSGIFVCLIARGSPAEMGGIRFGDQILEVNGTQVAGFTVDQVHKMFKKAAVNGISVVVRDRPFERTVTLHKDSGGRVGFQFKKGEIVSLVKDSSATRNGLLTGHQILEVDGQNVVGLKDKEITAVIEAASSPLTVTIIPVSIYEHIVSKMSTNLIKNLMSHNIPEV</sequence>
<protein>
    <recommendedName>
        <fullName evidence="3">PDZ domain-containing protein</fullName>
    </recommendedName>
</protein>
<evidence type="ECO:0000313" key="5">
    <source>
        <dbReference type="Proteomes" id="UP001152798"/>
    </source>
</evidence>
<dbReference type="OrthoDB" id="10059177at2759"/>
<reference evidence="4" key="1">
    <citation type="submission" date="2022-01" db="EMBL/GenBank/DDBJ databases">
        <authorList>
            <person name="King R."/>
        </authorList>
    </citation>
    <scope>NUCLEOTIDE SEQUENCE</scope>
</reference>
<feature type="domain" description="PDZ" evidence="3">
    <location>
        <begin position="211"/>
        <end position="286"/>
    </location>
</feature>
<dbReference type="PROSITE" id="PS50106">
    <property type="entry name" value="PDZ"/>
    <property type="match status" value="2"/>
</dbReference>
<dbReference type="InterPro" id="IPR036034">
    <property type="entry name" value="PDZ_sf"/>
</dbReference>
<dbReference type="InterPro" id="IPR051230">
    <property type="entry name" value="APP-Binding"/>
</dbReference>
<dbReference type="GO" id="GO:0005886">
    <property type="term" value="C:plasma membrane"/>
    <property type="evidence" value="ECO:0007669"/>
    <property type="project" value="TreeGrafter"/>
</dbReference>
<dbReference type="FunFam" id="2.30.42.10:FF:000043">
    <property type="entry name" value="Syntenin-1 isoform X1"/>
    <property type="match status" value="1"/>
</dbReference>
<dbReference type="AlphaFoldDB" id="A0A9P0MNQ6"/>
<dbReference type="CDD" id="cd06794">
    <property type="entry name" value="PDZ2_syntenin-like"/>
    <property type="match status" value="1"/>
</dbReference>
<accession>A0A9P0MNQ6</accession>
<dbReference type="Proteomes" id="UP001152798">
    <property type="component" value="Chromosome 4"/>
</dbReference>